<dbReference type="Proteomes" id="UP000275356">
    <property type="component" value="Unassembled WGS sequence"/>
</dbReference>
<gene>
    <name evidence="2" type="ORF">EDD28_0795</name>
</gene>
<keyword evidence="3" id="KW-1185">Reference proteome</keyword>
<comment type="caution">
    <text evidence="2">The sequence shown here is derived from an EMBL/GenBank/DDBJ whole genome shotgun (WGS) entry which is preliminary data.</text>
</comment>
<dbReference type="EMBL" id="RKHQ01000001">
    <property type="protein sequence ID" value="ROR96216.1"/>
    <property type="molecule type" value="Genomic_DNA"/>
</dbReference>
<evidence type="ECO:0000313" key="3">
    <source>
        <dbReference type="Proteomes" id="UP000275356"/>
    </source>
</evidence>
<protein>
    <recommendedName>
        <fullName evidence="4">WXG100 family type VII secretion target</fullName>
    </recommendedName>
</protein>
<accession>A0A3N2D8V2</accession>
<evidence type="ECO:0000313" key="2">
    <source>
        <dbReference type="EMBL" id="ROR96216.1"/>
    </source>
</evidence>
<evidence type="ECO:0008006" key="4">
    <source>
        <dbReference type="Google" id="ProtNLM"/>
    </source>
</evidence>
<feature type="compositionally biased region" description="Pro residues" evidence="1">
    <location>
        <begin position="93"/>
        <end position="104"/>
    </location>
</feature>
<dbReference type="RefSeq" id="WP_123738430.1">
    <property type="nucleotide sequence ID" value="NZ_RKHQ01000001.1"/>
</dbReference>
<proteinExistence type="predicted"/>
<dbReference type="AlphaFoldDB" id="A0A3N2D8V2"/>
<evidence type="ECO:0000256" key="1">
    <source>
        <dbReference type="SAM" id="MobiDB-lite"/>
    </source>
</evidence>
<sequence length="299" mass="30005">MTISHGADVEALRLLADEMLTHSEVCLRVALRTTAALADLSWRGPDADRARAAWASTHEPHLRETSRLVAGAARHVIDQAREQEDASSVGAGGPPPAGPSPTGPAPAGSAPAGGATGRGTGWRGMLDRAMALAGTTATSHDLARTIGILVEEGIDLGAGGFASAEAALDAASPALRQVGRLASALGVAADAHGLLRGIEQGDYSQIVGSGGGLAIAGAGALGMGAAGPVGVAWGLGHEAGTAIYDGMQGTTYGDIVRDMSDEAFRENGAWGMVQVPGILGFAAWERWVSGRHGDAGGGR</sequence>
<name>A0A3N2D8V2_9MICO</name>
<dbReference type="OrthoDB" id="4832922at2"/>
<reference evidence="2 3" key="1">
    <citation type="submission" date="2018-11" db="EMBL/GenBank/DDBJ databases">
        <title>Sequencing the genomes of 1000 actinobacteria strains.</title>
        <authorList>
            <person name="Klenk H.-P."/>
        </authorList>
    </citation>
    <scope>NUCLEOTIDE SEQUENCE [LARGE SCALE GENOMIC DNA]</scope>
    <source>
        <strain evidence="2 3">DSM 13521</strain>
    </source>
</reference>
<organism evidence="2 3">
    <name type="scientific">Salana multivorans</name>
    <dbReference type="NCBI Taxonomy" id="120377"/>
    <lineage>
        <taxon>Bacteria</taxon>
        <taxon>Bacillati</taxon>
        <taxon>Actinomycetota</taxon>
        <taxon>Actinomycetes</taxon>
        <taxon>Micrococcales</taxon>
        <taxon>Beutenbergiaceae</taxon>
        <taxon>Salana</taxon>
    </lineage>
</organism>
<feature type="region of interest" description="Disordered" evidence="1">
    <location>
        <begin position="80"/>
        <end position="120"/>
    </location>
</feature>